<accession>A0A2P1PWI2</accession>
<gene>
    <name evidence="8" type="ORF">C7S18_19465</name>
</gene>
<evidence type="ECO:0000256" key="3">
    <source>
        <dbReference type="ARBA" id="ARBA00022519"/>
    </source>
</evidence>
<protein>
    <submittedName>
        <fullName evidence="8">Lipid A biosynthesis acyltransferase</fullName>
    </submittedName>
</protein>
<organism evidence="8 9">
    <name type="scientific">Ahniella affigens</name>
    <dbReference type="NCBI Taxonomy" id="2021234"/>
    <lineage>
        <taxon>Bacteria</taxon>
        <taxon>Pseudomonadati</taxon>
        <taxon>Pseudomonadota</taxon>
        <taxon>Gammaproteobacteria</taxon>
        <taxon>Lysobacterales</taxon>
        <taxon>Rhodanobacteraceae</taxon>
        <taxon>Ahniella</taxon>
    </lineage>
</organism>
<comment type="subcellular location">
    <subcellularLocation>
        <location evidence="1">Cell inner membrane</location>
    </subcellularLocation>
</comment>
<evidence type="ECO:0000313" key="9">
    <source>
        <dbReference type="Proteomes" id="UP000241074"/>
    </source>
</evidence>
<sequence length="311" mass="34496">MSNPSSPHPSPRIAWKVQLTLWVLRIGSWLPLSWLHALGALIGRLLSMANTREAKVARRNFQLIHRVLGLDDQEAFVRRVMAETGKNLTELALVWGGTPDAALGRIVEVVGREHFQAAKARGKGVIIAAPHLGCWELLNLWLCKQGPTAILYRQPQHAEWEPLLTRSRGKLGAQQIRAEASGVRELLKVLKSGGCTGILPDQRAMSGEGEVAPFLGQPVRSMTLLSRLAHRTDSAVVFGFCERLQNGRGYRLHFLPAEPSIASSDHVAAVTALHHGLAACVERAPWQYQWTYKRFSMKTESQKCAVYRGLK</sequence>
<keyword evidence="7" id="KW-1133">Transmembrane helix</keyword>
<keyword evidence="6 8" id="KW-0012">Acyltransferase</keyword>
<dbReference type="RefSeq" id="WP_106893127.1">
    <property type="nucleotide sequence ID" value="NZ_CP027860.1"/>
</dbReference>
<dbReference type="PANTHER" id="PTHR30606:SF10">
    <property type="entry name" value="PHOSPHATIDYLINOSITOL MANNOSIDE ACYLTRANSFERASE"/>
    <property type="match status" value="1"/>
</dbReference>
<evidence type="ECO:0000256" key="2">
    <source>
        <dbReference type="ARBA" id="ARBA00022475"/>
    </source>
</evidence>
<dbReference type="AlphaFoldDB" id="A0A2P1PWI2"/>
<proteinExistence type="predicted"/>
<keyword evidence="3" id="KW-0997">Cell inner membrane</keyword>
<dbReference type="KEGG" id="xba:C7S18_19465"/>
<dbReference type="Proteomes" id="UP000241074">
    <property type="component" value="Chromosome"/>
</dbReference>
<dbReference type="GO" id="GO:0005886">
    <property type="term" value="C:plasma membrane"/>
    <property type="evidence" value="ECO:0007669"/>
    <property type="project" value="UniProtKB-SubCell"/>
</dbReference>
<keyword evidence="2" id="KW-1003">Cell membrane</keyword>
<feature type="transmembrane region" description="Helical" evidence="7">
    <location>
        <begin position="20"/>
        <end position="42"/>
    </location>
</feature>
<dbReference type="InterPro" id="IPR004960">
    <property type="entry name" value="LipA_acyltrans"/>
</dbReference>
<dbReference type="GO" id="GO:0016746">
    <property type="term" value="F:acyltransferase activity"/>
    <property type="evidence" value="ECO:0007669"/>
    <property type="project" value="UniProtKB-KW"/>
</dbReference>
<dbReference type="CDD" id="cd07984">
    <property type="entry name" value="LPLAT_LABLAT-like"/>
    <property type="match status" value="1"/>
</dbReference>
<dbReference type="GO" id="GO:0009247">
    <property type="term" value="P:glycolipid biosynthetic process"/>
    <property type="evidence" value="ECO:0007669"/>
    <property type="project" value="UniProtKB-ARBA"/>
</dbReference>
<evidence type="ECO:0000256" key="1">
    <source>
        <dbReference type="ARBA" id="ARBA00004533"/>
    </source>
</evidence>
<keyword evidence="9" id="KW-1185">Reference proteome</keyword>
<evidence type="ECO:0000256" key="7">
    <source>
        <dbReference type="SAM" id="Phobius"/>
    </source>
</evidence>
<evidence type="ECO:0000256" key="5">
    <source>
        <dbReference type="ARBA" id="ARBA00023136"/>
    </source>
</evidence>
<dbReference type="Pfam" id="PF03279">
    <property type="entry name" value="Lip_A_acyltrans"/>
    <property type="match status" value="1"/>
</dbReference>
<keyword evidence="4 8" id="KW-0808">Transferase</keyword>
<evidence type="ECO:0000256" key="6">
    <source>
        <dbReference type="ARBA" id="ARBA00023315"/>
    </source>
</evidence>
<keyword evidence="7" id="KW-0812">Transmembrane</keyword>
<evidence type="ECO:0000313" key="8">
    <source>
        <dbReference type="EMBL" id="AVP99207.1"/>
    </source>
</evidence>
<keyword evidence="5 7" id="KW-0472">Membrane</keyword>
<dbReference type="OrthoDB" id="9803456at2"/>
<evidence type="ECO:0000256" key="4">
    <source>
        <dbReference type="ARBA" id="ARBA00022679"/>
    </source>
</evidence>
<dbReference type="EMBL" id="CP027860">
    <property type="protein sequence ID" value="AVP99207.1"/>
    <property type="molecule type" value="Genomic_DNA"/>
</dbReference>
<reference evidence="8 9" key="1">
    <citation type="submission" date="2018-03" db="EMBL/GenBank/DDBJ databases">
        <title>Ahniella affigens gen. nov., sp. nov., a gammaproteobacterium isolated from sandy soil near a stream.</title>
        <authorList>
            <person name="Ko Y."/>
            <person name="Kim J.-H."/>
        </authorList>
    </citation>
    <scope>NUCLEOTIDE SEQUENCE [LARGE SCALE GENOMIC DNA]</scope>
    <source>
        <strain evidence="8 9">D13</strain>
    </source>
</reference>
<dbReference type="PANTHER" id="PTHR30606">
    <property type="entry name" value="LIPID A BIOSYNTHESIS LAUROYL ACYLTRANSFERASE"/>
    <property type="match status" value="1"/>
</dbReference>
<reference evidence="8 9" key="2">
    <citation type="submission" date="2018-03" db="EMBL/GenBank/DDBJ databases">
        <authorList>
            <person name="Keele B.F."/>
        </authorList>
    </citation>
    <scope>NUCLEOTIDE SEQUENCE [LARGE SCALE GENOMIC DNA]</scope>
    <source>
        <strain evidence="8 9">D13</strain>
    </source>
</reference>
<name>A0A2P1PWI2_9GAMM</name>
<dbReference type="PIRSF" id="PIRSF026649">
    <property type="entry name" value="MsbB"/>
    <property type="match status" value="1"/>
</dbReference>